<feature type="coiled-coil region" evidence="1">
    <location>
        <begin position="50"/>
        <end position="77"/>
    </location>
</feature>
<feature type="region of interest" description="Disordered" evidence="2">
    <location>
        <begin position="181"/>
        <end position="202"/>
    </location>
</feature>
<keyword evidence="5" id="KW-1185">Reference proteome</keyword>
<proteinExistence type="predicted"/>
<gene>
    <name evidence="4" type="ORF">C7Y72_19390</name>
</gene>
<comment type="caution">
    <text evidence="4">The sequence shown here is derived from an EMBL/GenBank/DDBJ whole genome shotgun (WGS) entry which is preliminary data.</text>
</comment>
<dbReference type="PANTHER" id="PTHR40278">
    <property type="entry name" value="DNA UTILIZATION PROTEIN HOFN"/>
    <property type="match status" value="1"/>
</dbReference>
<dbReference type="InterPro" id="IPR052534">
    <property type="entry name" value="Extracell_DNA_Util/SecSys_Comp"/>
</dbReference>
<name>A0A2T4UC46_9ACTN</name>
<evidence type="ECO:0000313" key="5">
    <source>
        <dbReference type="Proteomes" id="UP000240739"/>
    </source>
</evidence>
<reference evidence="4 5" key="1">
    <citation type="submission" date="2018-03" db="EMBL/GenBank/DDBJ databases">
        <title>Aquarubrobacter algicola gen. nov., sp. nov., a novel actinobacterium isolated from shallow eutrophic lake during the end of cyanobacterial harmful algal blooms.</title>
        <authorList>
            <person name="Chun S.J."/>
        </authorList>
    </citation>
    <scope>NUCLEOTIDE SEQUENCE [LARGE SCALE GENOMIC DNA]</scope>
    <source>
        <strain evidence="4 5">Seoho-28</strain>
    </source>
</reference>
<feature type="compositionally biased region" description="Low complexity" evidence="2">
    <location>
        <begin position="225"/>
        <end position="253"/>
    </location>
</feature>
<keyword evidence="3" id="KW-1133">Transmembrane helix</keyword>
<dbReference type="Pfam" id="PF05137">
    <property type="entry name" value="PilN"/>
    <property type="match status" value="1"/>
</dbReference>
<dbReference type="Proteomes" id="UP000240739">
    <property type="component" value="Unassembled WGS sequence"/>
</dbReference>
<evidence type="ECO:0000313" key="4">
    <source>
        <dbReference type="EMBL" id="PTL54761.1"/>
    </source>
</evidence>
<sequence length="273" mass="27512">MKAVNLIPLEERRGAGGAAGRSGGAVYVLLGALAMVVIALATLTLTGKRIDDRKAELASVQQQVAAEQARAAELQAYATFRALREARVQTVTSLANSRFDWGAALHEVSRVVPRDVWLTQLNATAAPGVAAGGGGTGASTLRSALAVPAIELTGCTTSQPGVARAMAAFRRIDGVQRVTLASSEKGDAAQAGSSGSGDCRQGRDTFPQFSMVLFFDPPAGGVAPATPGTATAAPAAVTGPTGATGAAPSTATAQLQGSQAAKDAALATQEEDR</sequence>
<dbReference type="EMBL" id="PYYB01000004">
    <property type="protein sequence ID" value="PTL54761.1"/>
    <property type="molecule type" value="Genomic_DNA"/>
</dbReference>
<organism evidence="4 5">
    <name type="scientific">Paraconexibacter algicola</name>
    <dbReference type="NCBI Taxonomy" id="2133960"/>
    <lineage>
        <taxon>Bacteria</taxon>
        <taxon>Bacillati</taxon>
        <taxon>Actinomycetota</taxon>
        <taxon>Thermoleophilia</taxon>
        <taxon>Solirubrobacterales</taxon>
        <taxon>Paraconexibacteraceae</taxon>
        <taxon>Paraconexibacter</taxon>
    </lineage>
</organism>
<keyword evidence="3" id="KW-0472">Membrane</keyword>
<dbReference type="PANTHER" id="PTHR40278:SF1">
    <property type="entry name" value="DNA UTILIZATION PROTEIN HOFN"/>
    <property type="match status" value="1"/>
</dbReference>
<evidence type="ECO:0000256" key="1">
    <source>
        <dbReference type="SAM" id="Coils"/>
    </source>
</evidence>
<dbReference type="InterPro" id="IPR007813">
    <property type="entry name" value="PilN"/>
</dbReference>
<protein>
    <submittedName>
        <fullName evidence="4">Uncharacterized protein</fullName>
    </submittedName>
</protein>
<feature type="region of interest" description="Disordered" evidence="2">
    <location>
        <begin position="225"/>
        <end position="273"/>
    </location>
</feature>
<feature type="compositionally biased region" description="Low complexity" evidence="2">
    <location>
        <begin position="188"/>
        <end position="197"/>
    </location>
</feature>
<dbReference type="AlphaFoldDB" id="A0A2T4UC46"/>
<evidence type="ECO:0000256" key="2">
    <source>
        <dbReference type="SAM" id="MobiDB-lite"/>
    </source>
</evidence>
<feature type="transmembrane region" description="Helical" evidence="3">
    <location>
        <begin position="25"/>
        <end position="45"/>
    </location>
</feature>
<accession>A0A2T4UC46</accession>
<dbReference type="RefSeq" id="WP_107570861.1">
    <property type="nucleotide sequence ID" value="NZ_PYYB01000004.1"/>
</dbReference>
<evidence type="ECO:0000256" key="3">
    <source>
        <dbReference type="SAM" id="Phobius"/>
    </source>
</evidence>
<dbReference type="OrthoDB" id="5243861at2"/>
<keyword evidence="3" id="KW-0812">Transmembrane</keyword>
<keyword evidence="1" id="KW-0175">Coiled coil</keyword>